<evidence type="ECO:0000256" key="5">
    <source>
        <dbReference type="SAM" id="Phobius"/>
    </source>
</evidence>
<evidence type="ECO:0000256" key="4">
    <source>
        <dbReference type="SAM" id="MobiDB-lite"/>
    </source>
</evidence>
<dbReference type="Gene3D" id="3.30.40.10">
    <property type="entry name" value="Zinc/RING finger domain, C3HC4 (zinc finger)"/>
    <property type="match status" value="1"/>
</dbReference>
<evidence type="ECO:0000259" key="6">
    <source>
        <dbReference type="PROSITE" id="PS51292"/>
    </source>
</evidence>
<feature type="compositionally biased region" description="Polar residues" evidence="4">
    <location>
        <begin position="387"/>
        <end position="397"/>
    </location>
</feature>
<keyword evidence="3" id="KW-0862">Zinc</keyword>
<dbReference type="HOGENOM" id="CLU_047453_1_0_1"/>
<dbReference type="STRING" id="1182542.W9Y3H5"/>
<evidence type="ECO:0000256" key="1">
    <source>
        <dbReference type="ARBA" id="ARBA00022723"/>
    </source>
</evidence>
<evidence type="ECO:0000256" key="2">
    <source>
        <dbReference type="ARBA" id="ARBA00022771"/>
    </source>
</evidence>
<protein>
    <recommendedName>
        <fullName evidence="6">RING-CH-type domain-containing protein</fullName>
    </recommendedName>
</protein>
<evidence type="ECO:0000256" key="3">
    <source>
        <dbReference type="ARBA" id="ARBA00022833"/>
    </source>
</evidence>
<feature type="transmembrane region" description="Helical" evidence="5">
    <location>
        <begin position="233"/>
        <end position="253"/>
    </location>
</feature>
<dbReference type="PROSITE" id="PS51292">
    <property type="entry name" value="ZF_RING_CH"/>
    <property type="match status" value="1"/>
</dbReference>
<dbReference type="AlphaFoldDB" id="W9Y3H5"/>
<dbReference type="EMBL" id="AMGY01000011">
    <property type="protein sequence ID" value="EXJ77009.1"/>
    <property type="molecule type" value="Genomic_DNA"/>
</dbReference>
<evidence type="ECO:0000313" key="7">
    <source>
        <dbReference type="EMBL" id="EXJ77009.1"/>
    </source>
</evidence>
<keyword evidence="5" id="KW-0812">Transmembrane</keyword>
<proteinExistence type="predicted"/>
<keyword evidence="5" id="KW-1133">Transmembrane helix</keyword>
<dbReference type="Proteomes" id="UP000019478">
    <property type="component" value="Unassembled WGS sequence"/>
</dbReference>
<keyword evidence="1" id="KW-0479">Metal-binding</keyword>
<dbReference type="PANTHER" id="PTHR46347">
    <property type="entry name" value="RING/FYVE/PHD ZINC FINGER SUPERFAMILY PROTEIN"/>
    <property type="match status" value="1"/>
</dbReference>
<sequence>MSSTEHIPTPASSDHPAPEPAPTWTYPTRTCRLCLEDVPATVTLYPPGLPPAFQRPVVEYKNDDEYGRLIKPCHCRGGMRYIHELCLRRSRTEGVRPGSLWKCHECGYQFNFNRLTLQKYLGSKTFSGILTVFVMLLVMFILGFIADPILNFYTDPYETIVGHENVWQEVDVNESKETFSGWARHFVKGLVSMGVLSFLRTALLNPFQWWNLRNTGFVSSRISGRSTSGRDRAVNISWIVVVMGVVSASYLFYQWVETIIAKSLQRIGNNIVDTQLPGDDDDIKPPPGFKFEENSPKVIDPQPCSPDSNVAGKEKPEGLDRSSGIHSTPKHVPGQSEDSSLTHRRPRQEQISPGADGNVNLSESTVGGGGMPGGWTTRGDRSALDDAQSQGWSFANL</sequence>
<feature type="domain" description="RING-CH-type" evidence="6">
    <location>
        <begin position="23"/>
        <end position="113"/>
    </location>
</feature>
<feature type="transmembrane region" description="Helical" evidence="5">
    <location>
        <begin position="190"/>
        <end position="212"/>
    </location>
</feature>
<evidence type="ECO:0000313" key="8">
    <source>
        <dbReference type="Proteomes" id="UP000019478"/>
    </source>
</evidence>
<dbReference type="InterPro" id="IPR013083">
    <property type="entry name" value="Znf_RING/FYVE/PHD"/>
</dbReference>
<keyword evidence="5" id="KW-0472">Membrane</keyword>
<dbReference type="InterPro" id="IPR011016">
    <property type="entry name" value="Znf_RING-CH"/>
</dbReference>
<keyword evidence="8" id="KW-1185">Reference proteome</keyword>
<dbReference type="GO" id="GO:0008270">
    <property type="term" value="F:zinc ion binding"/>
    <property type="evidence" value="ECO:0007669"/>
    <property type="project" value="UniProtKB-KW"/>
</dbReference>
<reference evidence="7 8" key="1">
    <citation type="submission" date="2013-03" db="EMBL/GenBank/DDBJ databases">
        <title>The Genome Sequence of Capronia epimyces CBS 606.96.</title>
        <authorList>
            <consortium name="The Broad Institute Genomics Platform"/>
            <person name="Cuomo C."/>
            <person name="de Hoog S."/>
            <person name="Gorbushina A."/>
            <person name="Walker B."/>
            <person name="Young S.K."/>
            <person name="Zeng Q."/>
            <person name="Gargeya S."/>
            <person name="Fitzgerald M."/>
            <person name="Haas B."/>
            <person name="Abouelleil A."/>
            <person name="Allen A.W."/>
            <person name="Alvarado L."/>
            <person name="Arachchi H.M."/>
            <person name="Berlin A.M."/>
            <person name="Chapman S.B."/>
            <person name="Gainer-Dewar J."/>
            <person name="Goldberg J."/>
            <person name="Griggs A."/>
            <person name="Gujja S."/>
            <person name="Hansen M."/>
            <person name="Howarth C."/>
            <person name="Imamovic A."/>
            <person name="Ireland A."/>
            <person name="Larimer J."/>
            <person name="McCowan C."/>
            <person name="Murphy C."/>
            <person name="Pearson M."/>
            <person name="Poon T.W."/>
            <person name="Priest M."/>
            <person name="Roberts A."/>
            <person name="Saif S."/>
            <person name="Shea T."/>
            <person name="Sisk P."/>
            <person name="Sykes S."/>
            <person name="Wortman J."/>
            <person name="Nusbaum C."/>
            <person name="Birren B."/>
        </authorList>
    </citation>
    <scope>NUCLEOTIDE SEQUENCE [LARGE SCALE GENOMIC DNA]</scope>
    <source>
        <strain evidence="7 8">CBS 606.96</strain>
    </source>
</reference>
<feature type="transmembrane region" description="Helical" evidence="5">
    <location>
        <begin position="126"/>
        <end position="146"/>
    </location>
</feature>
<dbReference type="SUPFAM" id="SSF57850">
    <property type="entry name" value="RING/U-box"/>
    <property type="match status" value="1"/>
</dbReference>
<name>W9Y3H5_9EURO</name>
<feature type="region of interest" description="Disordered" evidence="4">
    <location>
        <begin position="1"/>
        <end position="21"/>
    </location>
</feature>
<dbReference type="SMART" id="SM00744">
    <property type="entry name" value="RINGv"/>
    <property type="match status" value="1"/>
</dbReference>
<feature type="region of interest" description="Disordered" evidence="4">
    <location>
        <begin position="274"/>
        <end position="397"/>
    </location>
</feature>
<dbReference type="Pfam" id="PF12906">
    <property type="entry name" value="RINGv"/>
    <property type="match status" value="1"/>
</dbReference>
<organism evidence="7 8">
    <name type="scientific">Capronia epimyces CBS 606.96</name>
    <dbReference type="NCBI Taxonomy" id="1182542"/>
    <lineage>
        <taxon>Eukaryota</taxon>
        <taxon>Fungi</taxon>
        <taxon>Dikarya</taxon>
        <taxon>Ascomycota</taxon>
        <taxon>Pezizomycotina</taxon>
        <taxon>Eurotiomycetes</taxon>
        <taxon>Chaetothyriomycetidae</taxon>
        <taxon>Chaetothyriales</taxon>
        <taxon>Herpotrichiellaceae</taxon>
        <taxon>Capronia</taxon>
    </lineage>
</organism>
<dbReference type="RefSeq" id="XP_007738447.1">
    <property type="nucleotide sequence ID" value="XM_007740257.1"/>
</dbReference>
<gene>
    <name evidence="7" type="ORF">A1O3_10166</name>
</gene>
<comment type="caution">
    <text evidence="7">The sequence shown here is derived from an EMBL/GenBank/DDBJ whole genome shotgun (WGS) entry which is preliminary data.</text>
</comment>
<accession>W9Y3H5</accession>
<dbReference type="GeneID" id="19174247"/>
<dbReference type="OrthoDB" id="264354at2759"/>
<dbReference type="PANTHER" id="PTHR46347:SF1">
    <property type="entry name" value="RING_FYVE_PHD ZINC FINGER SUPERFAMILY PROTEIN"/>
    <property type="match status" value="1"/>
</dbReference>
<keyword evidence="2" id="KW-0863">Zinc-finger</keyword>
<dbReference type="eggNOG" id="ENOG502S6DH">
    <property type="taxonomic scope" value="Eukaryota"/>
</dbReference>
<feature type="compositionally biased region" description="Polar residues" evidence="4">
    <location>
        <begin position="1"/>
        <end position="12"/>
    </location>
</feature>